<dbReference type="InterPro" id="IPR025557">
    <property type="entry name" value="DUF4282"/>
</dbReference>
<dbReference type="OrthoDB" id="3261033at2"/>
<comment type="caution">
    <text evidence="3">The sequence shown here is derived from an EMBL/GenBank/DDBJ whole genome shotgun (WGS) entry which is preliminary data.</text>
</comment>
<protein>
    <submittedName>
        <fullName evidence="3">Uncharacterized protein DUF4282</fullName>
    </submittedName>
</protein>
<sequence>MSVPSDPNQPPNQQPPNPGHPGESGGSGPVSVNVSADQAKSFVAALLDWRFHTLITPKIVSWIYLACMILAAFSWVSWIVLGFSSDFPLLGVIALLLGWIVALVWLAFLRMTLEVYFAVVRMSDDVHRTFLSPPGGATGGFRPAP</sequence>
<feature type="transmembrane region" description="Helical" evidence="2">
    <location>
        <begin position="59"/>
        <end position="81"/>
    </location>
</feature>
<feature type="region of interest" description="Disordered" evidence="1">
    <location>
        <begin position="1"/>
        <end position="30"/>
    </location>
</feature>
<feature type="transmembrane region" description="Helical" evidence="2">
    <location>
        <begin position="87"/>
        <end position="108"/>
    </location>
</feature>
<proteinExistence type="predicted"/>
<reference evidence="3 4" key="1">
    <citation type="submission" date="2019-06" db="EMBL/GenBank/DDBJ databases">
        <title>Sequencing the genomes of 1000 actinobacteria strains.</title>
        <authorList>
            <person name="Klenk H.-P."/>
        </authorList>
    </citation>
    <scope>NUCLEOTIDE SEQUENCE [LARGE SCALE GENOMIC DNA]</scope>
    <source>
        <strain evidence="3 4">DSM 12335</strain>
    </source>
</reference>
<feature type="compositionally biased region" description="Pro residues" evidence="1">
    <location>
        <begin position="7"/>
        <end position="19"/>
    </location>
</feature>
<keyword evidence="2" id="KW-0472">Membrane</keyword>
<dbReference type="RefSeq" id="WP_141784510.1">
    <property type="nucleotide sequence ID" value="NZ_BAAAIK010000005.1"/>
</dbReference>
<dbReference type="AlphaFoldDB" id="A0A542YQI1"/>
<keyword evidence="2" id="KW-0812">Transmembrane</keyword>
<evidence type="ECO:0000313" key="4">
    <source>
        <dbReference type="Proteomes" id="UP000319516"/>
    </source>
</evidence>
<keyword evidence="2" id="KW-1133">Transmembrane helix</keyword>
<dbReference type="EMBL" id="VFOP01000001">
    <property type="protein sequence ID" value="TQL50365.1"/>
    <property type="molecule type" value="Genomic_DNA"/>
</dbReference>
<evidence type="ECO:0000256" key="1">
    <source>
        <dbReference type="SAM" id="MobiDB-lite"/>
    </source>
</evidence>
<keyword evidence="4" id="KW-1185">Reference proteome</keyword>
<name>A0A542YQI1_9MICO</name>
<evidence type="ECO:0000313" key="3">
    <source>
        <dbReference type="EMBL" id="TQL50365.1"/>
    </source>
</evidence>
<dbReference type="Proteomes" id="UP000319516">
    <property type="component" value="Unassembled WGS sequence"/>
</dbReference>
<gene>
    <name evidence="3" type="ORF">FB467_1471</name>
</gene>
<organism evidence="3 4">
    <name type="scientific">Ornithinicoccus hortensis</name>
    <dbReference type="NCBI Taxonomy" id="82346"/>
    <lineage>
        <taxon>Bacteria</taxon>
        <taxon>Bacillati</taxon>
        <taxon>Actinomycetota</taxon>
        <taxon>Actinomycetes</taxon>
        <taxon>Micrococcales</taxon>
        <taxon>Intrasporangiaceae</taxon>
        <taxon>Ornithinicoccus</taxon>
    </lineage>
</organism>
<evidence type="ECO:0000256" key="2">
    <source>
        <dbReference type="SAM" id="Phobius"/>
    </source>
</evidence>
<dbReference type="Pfam" id="PF14110">
    <property type="entry name" value="DUF4282"/>
    <property type="match status" value="1"/>
</dbReference>
<accession>A0A542YQI1</accession>